<dbReference type="KEGG" id="cat:CA2559_00705"/>
<keyword evidence="3" id="KW-1185">Reference proteome</keyword>
<dbReference type="Pfam" id="PF08309">
    <property type="entry name" value="LVIVD"/>
    <property type="match status" value="2"/>
</dbReference>
<evidence type="ECO:0000256" key="1">
    <source>
        <dbReference type="SAM" id="SignalP"/>
    </source>
</evidence>
<feature type="chain" id="PRO_5002658970" description="LVIVD repeat-containing protein" evidence="1">
    <location>
        <begin position="23"/>
        <end position="408"/>
    </location>
</feature>
<proteinExistence type="predicted"/>
<dbReference type="GeneID" id="89451941"/>
<dbReference type="EMBL" id="CP002046">
    <property type="protein sequence ID" value="EAP87230.1"/>
    <property type="molecule type" value="Genomic_DNA"/>
</dbReference>
<feature type="signal peptide" evidence="1">
    <location>
        <begin position="1"/>
        <end position="22"/>
    </location>
</feature>
<evidence type="ECO:0000313" key="3">
    <source>
        <dbReference type="Proteomes" id="UP000002297"/>
    </source>
</evidence>
<dbReference type="RefSeq" id="WP_013185911.1">
    <property type="nucleotide sequence ID" value="NC_014230.1"/>
</dbReference>
<name>A3U4R3_CROAH</name>
<dbReference type="AlphaFoldDB" id="A3U4R3"/>
<accession>A3U4R3</accession>
<evidence type="ECO:0000313" key="2">
    <source>
        <dbReference type="EMBL" id="EAP87230.1"/>
    </source>
</evidence>
<dbReference type="OrthoDB" id="1521841at2"/>
<protein>
    <recommendedName>
        <fullName evidence="4">LVIVD repeat-containing protein</fullName>
    </recommendedName>
</protein>
<reference evidence="2 3" key="1">
    <citation type="journal article" date="2010" name="J. Bacteriol.">
        <title>The complete genome sequence of Croceibacter atlanticus HTCC2559T.</title>
        <authorList>
            <person name="Oh H.M."/>
            <person name="Kang I."/>
            <person name="Ferriera S."/>
            <person name="Giovannoni S.J."/>
            <person name="Cho J.C."/>
        </authorList>
    </citation>
    <scope>NUCLEOTIDE SEQUENCE [LARGE SCALE GENOMIC DNA]</scope>
    <source>
        <strain evidence="3">ATCC BAA-628 / HTCC2559 / KCTC 12090</strain>
    </source>
</reference>
<dbReference type="HOGENOM" id="CLU_631355_0_0_10"/>
<dbReference type="Proteomes" id="UP000002297">
    <property type="component" value="Chromosome"/>
</dbReference>
<evidence type="ECO:0008006" key="4">
    <source>
        <dbReference type="Google" id="ProtNLM"/>
    </source>
</evidence>
<gene>
    <name evidence="2" type="ordered locus">CA2559_00705</name>
</gene>
<dbReference type="eggNOG" id="COG5276">
    <property type="taxonomic scope" value="Bacteria"/>
</dbReference>
<dbReference type="PROSITE" id="PS51257">
    <property type="entry name" value="PROKAR_LIPOPROTEIN"/>
    <property type="match status" value="1"/>
</dbReference>
<keyword evidence="1" id="KW-0732">Signal</keyword>
<sequence>MKAFYRISLFVISLLIVSCVQDDNGDFIDYQVAIPVTQSLTDFRASVSIEDPQPIQQPGKIYTYEDYIFVNDFFQGIHIIDNSNPENPVKLSYLKIPANQDIAVKDDILYADSGIDLVAFNISNITNITTVARLENVFPTYNELTPEGADFIDYSTFNADEDVIVGFTIETRREVFYDTAVVEASNDAGSGNTGQGGSLARFNITGDFLYAVDNFSLNVFDITNLDNPQDLGEEHVGWQIETIFSYEDYLYIGSTAGMFIYSLDTPSSPTYQSEISHIVGCDPVVVQGNFAYVTIRGGNLCGQDLSILEVINVEDKQNPFILEQYSLDQPYGLGVKDDLVFVCDQGVGLRVFNASQTPVLEQIQLFENATALDVIPQDDKLIMVSETSIFQYLYTEDGLTLLSEFNLL</sequence>
<dbReference type="InterPro" id="IPR013211">
    <property type="entry name" value="LVIVD"/>
</dbReference>
<dbReference type="SUPFAM" id="SSF63825">
    <property type="entry name" value="YWTD domain"/>
    <property type="match status" value="1"/>
</dbReference>
<dbReference type="STRING" id="216432.CA2559_00705"/>
<organism evidence="2 3">
    <name type="scientific">Croceibacter atlanticus (strain ATCC BAA-628 / JCM 21780 / CIP 108009 / IAM 15332 / KCTC 12090 / HTCC2559)</name>
    <dbReference type="NCBI Taxonomy" id="216432"/>
    <lineage>
        <taxon>Bacteria</taxon>
        <taxon>Pseudomonadati</taxon>
        <taxon>Bacteroidota</taxon>
        <taxon>Flavobacteriia</taxon>
        <taxon>Flavobacteriales</taxon>
        <taxon>Flavobacteriaceae</taxon>
        <taxon>Croceibacter</taxon>
    </lineage>
</organism>